<name>A0ABW8V2H9_9RHOB</name>
<feature type="compositionally biased region" description="Acidic residues" evidence="1">
    <location>
        <begin position="98"/>
        <end position="161"/>
    </location>
</feature>
<accession>A0ABW8V2H9</accession>
<dbReference type="EMBL" id="JBHDIY010000002">
    <property type="protein sequence ID" value="MFL4472197.1"/>
    <property type="molecule type" value="Genomic_DNA"/>
</dbReference>
<keyword evidence="2" id="KW-0732">Signal</keyword>
<protein>
    <submittedName>
        <fullName evidence="3">PepSY domain-containing protein</fullName>
    </submittedName>
</protein>
<feature type="region of interest" description="Disordered" evidence="1">
    <location>
        <begin position="83"/>
        <end position="161"/>
    </location>
</feature>
<evidence type="ECO:0000256" key="1">
    <source>
        <dbReference type="SAM" id="MobiDB-lite"/>
    </source>
</evidence>
<evidence type="ECO:0000313" key="4">
    <source>
        <dbReference type="Proteomes" id="UP001627408"/>
    </source>
</evidence>
<feature type="signal peptide" evidence="2">
    <location>
        <begin position="1"/>
        <end position="21"/>
    </location>
</feature>
<comment type="caution">
    <text evidence="3">The sequence shown here is derived from an EMBL/GenBank/DDBJ whole genome shotgun (WGS) entry which is preliminary data.</text>
</comment>
<reference evidence="3 4" key="1">
    <citation type="submission" date="2024-08" db="EMBL/GenBank/DDBJ databases">
        <title>Tateyamaria sp. nov., isolated from marine algae.</title>
        <authorList>
            <person name="Choi B.J."/>
            <person name="Kim J.M."/>
            <person name="Lee J.K."/>
            <person name="Choi D.G."/>
            <person name="Bayburt H."/>
            <person name="Baek J.H."/>
            <person name="Han D.M."/>
            <person name="Jeon C.O."/>
        </authorList>
    </citation>
    <scope>NUCLEOTIDE SEQUENCE [LARGE SCALE GENOMIC DNA]</scope>
    <source>
        <strain evidence="3 4">KMU-156</strain>
    </source>
</reference>
<gene>
    <name evidence="3" type="ORF">ACERZ8_20780</name>
</gene>
<dbReference type="RefSeq" id="WP_407594102.1">
    <property type="nucleotide sequence ID" value="NZ_JBHDIY010000002.1"/>
</dbReference>
<organism evidence="3 4">
    <name type="scientific">Tateyamaria armeniaca</name>
    <dbReference type="NCBI Taxonomy" id="2518930"/>
    <lineage>
        <taxon>Bacteria</taxon>
        <taxon>Pseudomonadati</taxon>
        <taxon>Pseudomonadota</taxon>
        <taxon>Alphaproteobacteria</taxon>
        <taxon>Rhodobacterales</taxon>
        <taxon>Roseobacteraceae</taxon>
        <taxon>Tateyamaria</taxon>
    </lineage>
</organism>
<proteinExistence type="predicted"/>
<keyword evidence="4" id="KW-1185">Reference proteome</keyword>
<evidence type="ECO:0000313" key="3">
    <source>
        <dbReference type="EMBL" id="MFL4472197.1"/>
    </source>
</evidence>
<evidence type="ECO:0000256" key="2">
    <source>
        <dbReference type="SAM" id="SignalP"/>
    </source>
</evidence>
<feature type="chain" id="PRO_5046520817" evidence="2">
    <location>
        <begin position="22"/>
        <end position="161"/>
    </location>
</feature>
<sequence>MKNALLLSTTLTVLTTAPVYAQSFSERVVNTLSQQGFQTIEIDEGPTQTKFEAVRNDTKLELIYDRANGAILKQETERFVGTVVDGQPIDIDTRDRDFLDDDDRDDDDDDDDDDEDDDNDNDSDDDDDDDDDSDDDDDDGDDDRDDDNGGDDDSDDDSDDD</sequence>
<dbReference type="Proteomes" id="UP001627408">
    <property type="component" value="Unassembled WGS sequence"/>
</dbReference>